<dbReference type="PANTHER" id="PTHR39339:SF1">
    <property type="entry name" value="CHAD DOMAIN-CONTAINING PROTEIN"/>
    <property type="match status" value="1"/>
</dbReference>
<keyword evidence="3" id="KW-1185">Reference proteome</keyword>
<dbReference type="SMART" id="SM00880">
    <property type="entry name" value="CHAD"/>
    <property type="match status" value="1"/>
</dbReference>
<dbReference type="Pfam" id="PF05235">
    <property type="entry name" value="CHAD"/>
    <property type="match status" value="1"/>
</dbReference>
<sequence length="292" mass="33690">MQDNLQRVADEQLKKAIRELESQGDAAQLARNIHQVRKRMKMLRGLLRLMRGELPKSVYRDENACFRDTARLLAGARDAQVLVDTYDTLIASCDDSDEKLALAPLRELLEQERQTMLHVDGTTDKRMREAAATLRSARQRVPGWQLRKPGFGALAAGLQQTYGSGRRAFAGAYDTWQDSDFHEWRKAVKYHWYHSRLLERLWPPVLKVRVDTLKELSELLGDDHDLTVLRETLSNHQQASVEQRMTLERLAKARQEVLRARARQLGQLLYADPPKPLRKRFKAYWHAQAASA</sequence>
<dbReference type="InterPro" id="IPR007899">
    <property type="entry name" value="CHAD_dom"/>
</dbReference>
<dbReference type="AlphaFoldDB" id="S2KPQ5"/>
<dbReference type="STRING" id="1121939.L861_08730"/>
<gene>
    <name evidence="2" type="ORF">L861_08730</name>
</gene>
<comment type="caution">
    <text evidence="2">The sequence shown here is derived from an EMBL/GenBank/DDBJ whole genome shotgun (WGS) entry which is preliminary data.</text>
</comment>
<dbReference type="eggNOG" id="COG5607">
    <property type="taxonomic scope" value="Bacteria"/>
</dbReference>
<protein>
    <recommendedName>
        <fullName evidence="1">CHAD domain-containing protein</fullName>
    </recommendedName>
</protein>
<reference evidence="2 3" key="1">
    <citation type="journal article" date="2013" name="Genome Announc.">
        <title>Draft genome sequence of the moderately halophilic gammaproteobacterium Halomonas anticariensis FP35.</title>
        <authorList>
            <person name="Tahrioui A."/>
            <person name="Quesada E."/>
            <person name="Llamas I."/>
        </authorList>
    </citation>
    <scope>NUCLEOTIDE SEQUENCE [LARGE SCALE GENOMIC DNA]</scope>
    <source>
        <strain evidence="3">DSM 16096 / CECT 5854 / LMG 22089 / FP35</strain>
    </source>
</reference>
<dbReference type="PANTHER" id="PTHR39339">
    <property type="entry name" value="SLR1444 PROTEIN"/>
    <property type="match status" value="1"/>
</dbReference>
<evidence type="ECO:0000313" key="3">
    <source>
        <dbReference type="Proteomes" id="UP000014463"/>
    </source>
</evidence>
<dbReference type="Proteomes" id="UP000014463">
    <property type="component" value="Unassembled WGS sequence"/>
</dbReference>
<dbReference type="PROSITE" id="PS51708">
    <property type="entry name" value="CHAD"/>
    <property type="match status" value="1"/>
</dbReference>
<proteinExistence type="predicted"/>
<name>S2KPQ5_LITA3</name>
<organism evidence="2 3">
    <name type="scientific">Litchfieldella anticariensis (strain DSM 16096 / CECT 5854 / CIP 108499 / LMG 22089 / FP35)</name>
    <name type="common">Halomonas anticariensis</name>
    <dbReference type="NCBI Taxonomy" id="1121939"/>
    <lineage>
        <taxon>Bacteria</taxon>
        <taxon>Pseudomonadati</taxon>
        <taxon>Pseudomonadota</taxon>
        <taxon>Gammaproteobacteria</taxon>
        <taxon>Oceanospirillales</taxon>
        <taxon>Halomonadaceae</taxon>
        <taxon>Litchfieldella</taxon>
    </lineage>
</organism>
<dbReference type="EMBL" id="ASTJ01000024">
    <property type="protein sequence ID" value="EPC02448.1"/>
    <property type="molecule type" value="Genomic_DNA"/>
</dbReference>
<dbReference type="PATRIC" id="fig|1121939.11.peg.1855"/>
<evidence type="ECO:0000313" key="2">
    <source>
        <dbReference type="EMBL" id="EPC02448.1"/>
    </source>
</evidence>
<dbReference type="Gene3D" id="1.40.20.10">
    <property type="entry name" value="CHAD domain"/>
    <property type="match status" value="1"/>
</dbReference>
<accession>S2KPQ5</accession>
<evidence type="ECO:0000259" key="1">
    <source>
        <dbReference type="PROSITE" id="PS51708"/>
    </source>
</evidence>
<dbReference type="InterPro" id="IPR038186">
    <property type="entry name" value="CHAD_dom_sf"/>
</dbReference>
<feature type="domain" description="CHAD" evidence="1">
    <location>
        <begin position="1"/>
        <end position="277"/>
    </location>
</feature>